<evidence type="ECO:0000256" key="2">
    <source>
        <dbReference type="ARBA" id="ARBA00022729"/>
    </source>
</evidence>
<dbReference type="Pfam" id="PF08386">
    <property type="entry name" value="Abhydrolase_4"/>
    <property type="match status" value="1"/>
</dbReference>
<evidence type="ECO:0000256" key="3">
    <source>
        <dbReference type="ARBA" id="ARBA00022801"/>
    </source>
</evidence>
<accession>A0ABS0GTA1</accession>
<organism evidence="7 8">
    <name type="scientific">Plantactinospora alkalitolerans</name>
    <dbReference type="NCBI Taxonomy" id="2789879"/>
    <lineage>
        <taxon>Bacteria</taxon>
        <taxon>Bacillati</taxon>
        <taxon>Actinomycetota</taxon>
        <taxon>Actinomycetes</taxon>
        <taxon>Micromonosporales</taxon>
        <taxon>Micromonosporaceae</taxon>
        <taxon>Plantactinospora</taxon>
    </lineage>
</organism>
<name>A0ABS0GTA1_9ACTN</name>
<reference evidence="7 8" key="1">
    <citation type="submission" date="2020-11" db="EMBL/GenBank/DDBJ databases">
        <title>A novel isolate from a Black sea contaminated sediment with potential to produce alkanes: Plantactinospora alkalitolerans sp. nov.</title>
        <authorList>
            <person name="Carro L."/>
            <person name="Veyisoglu A."/>
            <person name="Guven K."/>
            <person name="Schumann P."/>
            <person name="Klenk H.-P."/>
            <person name="Sahin N."/>
        </authorList>
    </citation>
    <scope>NUCLEOTIDE SEQUENCE [LARGE SCALE GENOMIC DNA]</scope>
    <source>
        <strain evidence="7 8">S1510</strain>
    </source>
</reference>
<keyword evidence="2 4" id="KW-0732">Signal</keyword>
<dbReference type="InterPro" id="IPR051601">
    <property type="entry name" value="Serine_prot/Carboxylest_S33"/>
</dbReference>
<feature type="domain" description="Peptidase S33 tripeptidyl aminopeptidase-like C-terminal" evidence="6">
    <location>
        <begin position="404"/>
        <end position="500"/>
    </location>
</feature>
<evidence type="ECO:0000259" key="6">
    <source>
        <dbReference type="Pfam" id="PF08386"/>
    </source>
</evidence>
<feature type="signal peptide" evidence="4">
    <location>
        <begin position="1"/>
        <end position="26"/>
    </location>
</feature>
<dbReference type="SUPFAM" id="SSF53474">
    <property type="entry name" value="alpha/beta-Hydrolases"/>
    <property type="match status" value="1"/>
</dbReference>
<comment type="similarity">
    <text evidence="1">Belongs to the peptidase S33 family.</text>
</comment>
<dbReference type="Gene3D" id="3.40.50.1820">
    <property type="entry name" value="alpha/beta hydrolase"/>
    <property type="match status" value="1"/>
</dbReference>
<dbReference type="Pfam" id="PF00561">
    <property type="entry name" value="Abhydrolase_1"/>
    <property type="match status" value="1"/>
</dbReference>
<protein>
    <submittedName>
        <fullName evidence="7">Alpha/beta fold hydrolase</fullName>
    </submittedName>
</protein>
<dbReference type="PANTHER" id="PTHR43248:SF29">
    <property type="entry name" value="TRIPEPTIDYL AMINOPEPTIDASE"/>
    <property type="match status" value="1"/>
</dbReference>
<sequence length="500" mass="52986">MGTSGLSRLVGVGLCLALLAPTPAIAGPRPASTADSLEAYRQQRLTWVACAGVDNPRLSCAAVRVPLDYRHPGARAITVTISRLPATDPARRRGILLTTEGGPGGAGVPLPDQLSRSLDPAVLASYDLIGFDVRFVERSTPITCGQPAEEPGGYWVRIDGYQTFDRTVAEARAQAQACQRSAGWALPYATTANAARDMDLIRAVLREPRISYVGGSYAALLGVVYSTLFPGRTDRLVLDSPPSLDTVWRGFELQRTGAMEENFTAFVDWLAANDQTYHLGATAAQARATITAALARANAEPIVAGDHAWTFGELGYLFLLATLFDQLWPVVALDAAAIFAGSPPPIPLAIRPSALPGTPGVPADNHTAVNQAFRCGDHGWPRDLGVYERDLAALTSRFPVYGPANANVNPCAFWPFARDATPPLSADRAPGALVLAALHDAAVPLSNSVATRAAIRGSRLVTVDRRVHAPLFSGQTTACMSAAVTDYLVTDRLPATDLAC</sequence>
<proteinExistence type="inferred from homology"/>
<dbReference type="EMBL" id="JADPUN010000117">
    <property type="protein sequence ID" value="MBF9129424.1"/>
    <property type="molecule type" value="Genomic_DNA"/>
</dbReference>
<evidence type="ECO:0000313" key="7">
    <source>
        <dbReference type="EMBL" id="MBF9129424.1"/>
    </source>
</evidence>
<feature type="domain" description="AB hydrolase-1" evidence="5">
    <location>
        <begin position="100"/>
        <end position="284"/>
    </location>
</feature>
<feature type="chain" id="PRO_5045204319" evidence="4">
    <location>
        <begin position="27"/>
        <end position="500"/>
    </location>
</feature>
<dbReference type="RefSeq" id="WP_196201057.1">
    <property type="nucleotide sequence ID" value="NZ_JADPUN010000117.1"/>
</dbReference>
<comment type="caution">
    <text evidence="7">The sequence shown here is derived from an EMBL/GenBank/DDBJ whole genome shotgun (WGS) entry which is preliminary data.</text>
</comment>
<keyword evidence="8" id="KW-1185">Reference proteome</keyword>
<evidence type="ECO:0000313" key="8">
    <source>
        <dbReference type="Proteomes" id="UP000638560"/>
    </source>
</evidence>
<evidence type="ECO:0000256" key="4">
    <source>
        <dbReference type="SAM" id="SignalP"/>
    </source>
</evidence>
<dbReference type="InterPro" id="IPR029058">
    <property type="entry name" value="AB_hydrolase_fold"/>
</dbReference>
<dbReference type="Proteomes" id="UP000638560">
    <property type="component" value="Unassembled WGS sequence"/>
</dbReference>
<dbReference type="InterPro" id="IPR013595">
    <property type="entry name" value="Pept_S33_TAP-like_C"/>
</dbReference>
<dbReference type="PANTHER" id="PTHR43248">
    <property type="entry name" value="2-SUCCINYL-6-HYDROXY-2,4-CYCLOHEXADIENE-1-CARBOXYLATE SYNTHASE"/>
    <property type="match status" value="1"/>
</dbReference>
<keyword evidence="3 7" id="KW-0378">Hydrolase</keyword>
<dbReference type="InterPro" id="IPR000073">
    <property type="entry name" value="AB_hydrolase_1"/>
</dbReference>
<evidence type="ECO:0000256" key="1">
    <source>
        <dbReference type="ARBA" id="ARBA00010088"/>
    </source>
</evidence>
<dbReference type="GO" id="GO:0016787">
    <property type="term" value="F:hydrolase activity"/>
    <property type="evidence" value="ECO:0007669"/>
    <property type="project" value="UniProtKB-KW"/>
</dbReference>
<gene>
    <name evidence="7" type="ORF">I0C86_10630</name>
</gene>
<evidence type="ECO:0000259" key="5">
    <source>
        <dbReference type="Pfam" id="PF00561"/>
    </source>
</evidence>